<comment type="caution">
    <text evidence="2">The sequence shown here is derived from an EMBL/GenBank/DDBJ whole genome shotgun (WGS) entry which is preliminary data.</text>
</comment>
<dbReference type="Proteomes" id="UP001305779">
    <property type="component" value="Unassembled WGS sequence"/>
</dbReference>
<evidence type="ECO:0000313" key="2">
    <source>
        <dbReference type="EMBL" id="KAK4504397.1"/>
    </source>
</evidence>
<feature type="compositionally biased region" description="Basic and acidic residues" evidence="1">
    <location>
        <begin position="294"/>
        <end position="308"/>
    </location>
</feature>
<evidence type="ECO:0000313" key="3">
    <source>
        <dbReference type="Proteomes" id="UP001305779"/>
    </source>
</evidence>
<name>A0ABR0ESD8_ZASCE</name>
<organism evidence="2 3">
    <name type="scientific">Zasmidium cellare</name>
    <name type="common">Wine cellar mold</name>
    <name type="synonym">Racodium cellare</name>
    <dbReference type="NCBI Taxonomy" id="395010"/>
    <lineage>
        <taxon>Eukaryota</taxon>
        <taxon>Fungi</taxon>
        <taxon>Dikarya</taxon>
        <taxon>Ascomycota</taxon>
        <taxon>Pezizomycotina</taxon>
        <taxon>Dothideomycetes</taxon>
        <taxon>Dothideomycetidae</taxon>
        <taxon>Mycosphaerellales</taxon>
        <taxon>Mycosphaerellaceae</taxon>
        <taxon>Zasmidium</taxon>
    </lineage>
</organism>
<feature type="compositionally biased region" description="Basic and acidic residues" evidence="1">
    <location>
        <begin position="243"/>
        <end position="261"/>
    </location>
</feature>
<sequence>MEAFVENSLEATNYLVDKHWDKGWDKYQKYVNGKKVEENVRPSNRPRTTRPSDTADYSDSSPSSTSNNRNGERTPAASRGVQSSAEFSGGAPLTGAVPPAVAGATLGATTFAAAYPSSAARRKHRNQLPSPERDIDRAYRRESIRSLHEESEVSDKILREYEREVDDPSRRPESILPDRDLKKIPSTTKRDSAMASGYNDNYAQGGYAERPRSQPPRSRYYDDDDSDYDERSGKRYAKGSGRGYEDDRDYDRVYEETERYRGPPANRPWDGSRRESYRSGYDEPYGAGTVAQYRRSDGALDRREESYVSRRSKSRGRDRDRSYSRSRSRSRSEDRDRGGIKDKLENTFDVSGRGLGVGIAGAVVGGLAGREFGGKAHRQRDVLLGALVGGLGANIAENKWREWKGHKEERLEREEYEAYGGRDIGRSRSNVR</sequence>
<evidence type="ECO:0000256" key="1">
    <source>
        <dbReference type="SAM" id="MobiDB-lite"/>
    </source>
</evidence>
<keyword evidence="3" id="KW-1185">Reference proteome</keyword>
<gene>
    <name evidence="2" type="ORF">PRZ48_005313</name>
</gene>
<feature type="region of interest" description="Disordered" evidence="1">
    <location>
        <begin position="32"/>
        <end position="99"/>
    </location>
</feature>
<reference evidence="2 3" key="1">
    <citation type="journal article" date="2023" name="G3 (Bethesda)">
        <title>A chromosome-level genome assembly of Zasmidium syzygii isolated from banana leaves.</title>
        <authorList>
            <person name="van Westerhoven A.C."/>
            <person name="Mehrabi R."/>
            <person name="Talebi R."/>
            <person name="Steentjes M.B.F."/>
            <person name="Corcolon B."/>
            <person name="Chong P.A."/>
            <person name="Kema G.H.J."/>
            <person name="Seidl M.F."/>
        </authorList>
    </citation>
    <scope>NUCLEOTIDE SEQUENCE [LARGE SCALE GENOMIC DNA]</scope>
    <source>
        <strain evidence="2 3">P124</strain>
    </source>
</reference>
<proteinExistence type="predicted"/>
<evidence type="ECO:0008006" key="4">
    <source>
        <dbReference type="Google" id="ProtNLM"/>
    </source>
</evidence>
<feature type="region of interest" description="Disordered" evidence="1">
    <location>
        <begin position="116"/>
        <end position="340"/>
    </location>
</feature>
<accession>A0ABR0ESD8</accession>
<protein>
    <recommendedName>
        <fullName evidence="4">Glycine zipper 2TM domain-containing protein</fullName>
    </recommendedName>
</protein>
<feature type="compositionally biased region" description="Low complexity" evidence="1">
    <location>
        <begin position="41"/>
        <end position="66"/>
    </location>
</feature>
<dbReference type="EMBL" id="JAXOVC010000003">
    <property type="protein sequence ID" value="KAK4504397.1"/>
    <property type="molecule type" value="Genomic_DNA"/>
</dbReference>
<feature type="compositionally biased region" description="Basic and acidic residues" evidence="1">
    <location>
        <begin position="330"/>
        <end position="340"/>
    </location>
</feature>
<feature type="compositionally biased region" description="Basic and acidic residues" evidence="1">
    <location>
        <begin position="270"/>
        <end position="281"/>
    </location>
</feature>
<feature type="compositionally biased region" description="Basic and acidic residues" evidence="1">
    <location>
        <begin position="131"/>
        <end position="192"/>
    </location>
</feature>
<feature type="compositionally biased region" description="Low complexity" evidence="1">
    <location>
        <begin position="89"/>
        <end position="99"/>
    </location>
</feature>